<reference evidence="1 2" key="1">
    <citation type="submission" date="2019-04" db="EMBL/GenBank/DDBJ databases">
        <title>Sphingobacterium olei sp. nov., isolated from oil-contaminated soil.</title>
        <authorList>
            <person name="Liu B."/>
        </authorList>
    </citation>
    <scope>NUCLEOTIDE SEQUENCE [LARGE SCALE GENOMIC DNA]</scope>
    <source>
        <strain evidence="1 2">HAL-9</strain>
    </source>
</reference>
<sequence>MKTFEYKTIKIDAKFSWTKSGFETDRIDEELNIMGREAWELVAIESTTSAGGTYALLYTFKRER</sequence>
<evidence type="ECO:0000313" key="1">
    <source>
        <dbReference type="EMBL" id="TJZ60575.1"/>
    </source>
</evidence>
<dbReference type="RefSeq" id="WP_136901421.1">
    <property type="nucleotide sequence ID" value="NZ_SUME01000004.1"/>
</dbReference>
<protein>
    <submittedName>
        <fullName evidence="1">DUF4177 domain-containing protein</fullName>
    </submittedName>
</protein>
<evidence type="ECO:0000313" key="2">
    <source>
        <dbReference type="Proteomes" id="UP000306808"/>
    </source>
</evidence>
<dbReference type="Pfam" id="PF13783">
    <property type="entry name" value="DUF4177"/>
    <property type="match status" value="1"/>
</dbReference>
<comment type="caution">
    <text evidence="1">The sequence shown here is derived from an EMBL/GenBank/DDBJ whole genome shotgun (WGS) entry which is preliminary data.</text>
</comment>
<dbReference type="AlphaFoldDB" id="A0A4U0P0C1"/>
<gene>
    <name evidence="1" type="ORF">FAZ15_11290</name>
</gene>
<dbReference type="Proteomes" id="UP000306808">
    <property type="component" value="Unassembled WGS sequence"/>
</dbReference>
<accession>A0A4U0P0C1</accession>
<dbReference type="EMBL" id="SUME01000004">
    <property type="protein sequence ID" value="TJZ60575.1"/>
    <property type="molecule type" value="Genomic_DNA"/>
</dbReference>
<proteinExistence type="predicted"/>
<organism evidence="1 2">
    <name type="scientific">Sphingobacterium olei</name>
    <dbReference type="NCBI Taxonomy" id="2571155"/>
    <lineage>
        <taxon>Bacteria</taxon>
        <taxon>Pseudomonadati</taxon>
        <taxon>Bacteroidota</taxon>
        <taxon>Sphingobacteriia</taxon>
        <taxon>Sphingobacteriales</taxon>
        <taxon>Sphingobacteriaceae</taxon>
        <taxon>Sphingobacterium</taxon>
    </lineage>
</organism>
<dbReference type="InterPro" id="IPR025234">
    <property type="entry name" value="YjzH-like"/>
</dbReference>
<name>A0A4U0P0C1_9SPHI</name>
<keyword evidence="2" id="KW-1185">Reference proteome</keyword>
<dbReference type="OrthoDB" id="5432776at2"/>